<gene>
    <name evidence="1" type="ORF">ACFS29_18595</name>
</gene>
<dbReference type="Proteomes" id="UP001597548">
    <property type="component" value="Unassembled WGS sequence"/>
</dbReference>
<comment type="caution">
    <text evidence="1">The sequence shown here is derived from an EMBL/GenBank/DDBJ whole genome shotgun (WGS) entry which is preliminary data.</text>
</comment>
<keyword evidence="2" id="KW-1185">Reference proteome</keyword>
<reference evidence="2" key="1">
    <citation type="journal article" date="2019" name="Int. J. Syst. Evol. Microbiol.">
        <title>The Global Catalogue of Microorganisms (GCM) 10K type strain sequencing project: providing services to taxonomists for standard genome sequencing and annotation.</title>
        <authorList>
            <consortium name="The Broad Institute Genomics Platform"/>
            <consortium name="The Broad Institute Genome Sequencing Center for Infectious Disease"/>
            <person name="Wu L."/>
            <person name="Ma J."/>
        </authorList>
    </citation>
    <scope>NUCLEOTIDE SEQUENCE [LARGE SCALE GENOMIC DNA]</scope>
    <source>
        <strain evidence="2">KCTC 32514</strain>
    </source>
</reference>
<protein>
    <submittedName>
        <fullName evidence="1">Uncharacterized protein</fullName>
    </submittedName>
</protein>
<evidence type="ECO:0000313" key="2">
    <source>
        <dbReference type="Proteomes" id="UP001597548"/>
    </source>
</evidence>
<dbReference type="EMBL" id="JBHUOS010000015">
    <property type="protein sequence ID" value="MFD2917668.1"/>
    <property type="molecule type" value="Genomic_DNA"/>
</dbReference>
<proteinExistence type="predicted"/>
<sequence>MIFSGDLKDIDNDSIHGILDSSEVKINILKLQEEQLNNVIEEIKNLLSKMHTKPNLQEKKTKTI</sequence>
<name>A0ABW5ZXC9_9FLAO</name>
<evidence type="ECO:0000313" key="1">
    <source>
        <dbReference type="EMBL" id="MFD2917668.1"/>
    </source>
</evidence>
<dbReference type="RefSeq" id="WP_194509750.1">
    <property type="nucleotide sequence ID" value="NZ_JADILU010000009.1"/>
</dbReference>
<accession>A0ABW5ZXC9</accession>
<organism evidence="1 2">
    <name type="scientific">Psychroserpens luteus</name>
    <dbReference type="NCBI Taxonomy" id="1434066"/>
    <lineage>
        <taxon>Bacteria</taxon>
        <taxon>Pseudomonadati</taxon>
        <taxon>Bacteroidota</taxon>
        <taxon>Flavobacteriia</taxon>
        <taxon>Flavobacteriales</taxon>
        <taxon>Flavobacteriaceae</taxon>
        <taxon>Psychroserpens</taxon>
    </lineage>
</organism>